<dbReference type="RefSeq" id="WP_144388093.1">
    <property type="nucleotide sequence ID" value="NZ_CANNCB010000021.1"/>
</dbReference>
<dbReference type="InterPro" id="IPR036249">
    <property type="entry name" value="Thioredoxin-like_sf"/>
</dbReference>
<dbReference type="GO" id="GO:0016491">
    <property type="term" value="F:oxidoreductase activity"/>
    <property type="evidence" value="ECO:0007669"/>
    <property type="project" value="InterPro"/>
</dbReference>
<reference evidence="2 3" key="1">
    <citation type="submission" date="2019-07" db="EMBL/GenBank/DDBJ databases">
        <title>The draft genome sequence of Vibrio algivorus M1486.</title>
        <authorList>
            <person name="Meng X."/>
        </authorList>
    </citation>
    <scope>NUCLEOTIDE SEQUENCE [LARGE SCALE GENOMIC DNA]</scope>
    <source>
        <strain evidence="2 3">M1486</strain>
    </source>
</reference>
<protein>
    <submittedName>
        <fullName evidence="2">DsbA family oxidoreductase</fullName>
    </submittedName>
</protein>
<dbReference type="Pfam" id="PF01323">
    <property type="entry name" value="DSBA"/>
    <property type="match status" value="1"/>
</dbReference>
<dbReference type="AlphaFoldDB" id="A0A557P7Z1"/>
<proteinExistence type="predicted"/>
<organism evidence="2 3">
    <name type="scientific">Vibrio algivorus</name>
    <dbReference type="NCBI Taxonomy" id="1667024"/>
    <lineage>
        <taxon>Bacteria</taxon>
        <taxon>Pseudomonadati</taxon>
        <taxon>Pseudomonadota</taxon>
        <taxon>Gammaproteobacteria</taxon>
        <taxon>Vibrionales</taxon>
        <taxon>Vibrionaceae</taxon>
        <taxon>Vibrio</taxon>
    </lineage>
</organism>
<dbReference type="CDD" id="cd03024">
    <property type="entry name" value="DsbA_FrnE"/>
    <property type="match status" value="1"/>
</dbReference>
<gene>
    <name evidence="2" type="ORF">FOF44_08665</name>
</gene>
<comment type="caution">
    <text evidence="2">The sequence shown here is derived from an EMBL/GenBank/DDBJ whole genome shotgun (WGS) entry which is preliminary data.</text>
</comment>
<dbReference type="PANTHER" id="PTHR13887">
    <property type="entry name" value="GLUTATHIONE S-TRANSFERASE KAPPA"/>
    <property type="match status" value="1"/>
</dbReference>
<dbReference type="InterPro" id="IPR001853">
    <property type="entry name" value="DSBA-like_thioredoxin_dom"/>
</dbReference>
<feature type="domain" description="DSBA-like thioredoxin" evidence="1">
    <location>
        <begin position="8"/>
        <end position="209"/>
    </location>
</feature>
<sequence>MSHSKLKIDIISDVVCPWCVIGVQHLKDAVVKNNWQDRIDIEWYPFELNPDMPPEGENLREHIARKYGASVEESEQNRQRLIEFGKSVGFEFNFTDETRIYNTRQCHILLDYAHSVGLQTQLKIALFTAYFTDGKNISDTDVLLNIGEKVGLEVDEMLAYLHDSAEHDKLDVIEDQWREMDISGVPTIVFNNEKGLTGAQSVESYEEMLRHYLGEDSSKK</sequence>
<evidence type="ECO:0000313" key="3">
    <source>
        <dbReference type="Proteomes" id="UP000319828"/>
    </source>
</evidence>
<evidence type="ECO:0000259" key="1">
    <source>
        <dbReference type="Pfam" id="PF01323"/>
    </source>
</evidence>
<accession>A0A557P7Z1</accession>
<dbReference type="PANTHER" id="PTHR13887:SF41">
    <property type="entry name" value="THIOREDOXIN SUPERFAMILY PROTEIN"/>
    <property type="match status" value="1"/>
</dbReference>
<dbReference type="OrthoDB" id="9799122at2"/>
<name>A0A557P7Z1_9VIBR</name>
<dbReference type="Gene3D" id="3.40.30.10">
    <property type="entry name" value="Glutaredoxin"/>
    <property type="match status" value="1"/>
</dbReference>
<dbReference type="Proteomes" id="UP000319828">
    <property type="component" value="Unassembled WGS sequence"/>
</dbReference>
<dbReference type="EMBL" id="VMKJ01000014">
    <property type="protein sequence ID" value="TVO36749.1"/>
    <property type="molecule type" value="Genomic_DNA"/>
</dbReference>
<dbReference type="SUPFAM" id="SSF52833">
    <property type="entry name" value="Thioredoxin-like"/>
    <property type="match status" value="1"/>
</dbReference>
<evidence type="ECO:0000313" key="2">
    <source>
        <dbReference type="EMBL" id="TVO36749.1"/>
    </source>
</evidence>